<keyword evidence="3" id="KW-1185">Reference proteome</keyword>
<dbReference type="AlphaFoldDB" id="A0A366K7K4"/>
<reference evidence="2 3" key="1">
    <citation type="submission" date="2017-10" db="EMBL/GenBank/DDBJ databases">
        <title>Bifidobacterium xylocopum sp. nov. and Bifidobacterium aemilianum sp. nov., from the carpenter bee (Xylocopa violacea) digestive tract.</title>
        <authorList>
            <person name="Alberoni D."/>
            <person name="Baffoni L."/>
            <person name="Di Gioia D."/>
            <person name="Gaggia F."/>
            <person name="Biavati B."/>
        </authorList>
    </citation>
    <scope>NUCLEOTIDE SEQUENCE [LARGE SCALE GENOMIC DNA]</scope>
    <source>
        <strain evidence="2 3">XV10</strain>
    </source>
</reference>
<comment type="caution">
    <text evidence="2">The sequence shown here is derived from an EMBL/GenBank/DDBJ whole genome shotgun (WGS) entry which is preliminary data.</text>
</comment>
<organism evidence="2 3">
    <name type="scientific">Bifidobacterium aemilianum</name>
    <dbReference type="NCBI Taxonomy" id="2493120"/>
    <lineage>
        <taxon>Bacteria</taxon>
        <taxon>Bacillati</taxon>
        <taxon>Actinomycetota</taxon>
        <taxon>Actinomycetes</taxon>
        <taxon>Bifidobacteriales</taxon>
        <taxon>Bifidobacteriaceae</taxon>
        <taxon>Bifidobacterium</taxon>
    </lineage>
</organism>
<accession>A0A366K7K4</accession>
<sequence>MTLYVRWKPQDKVSFGLGAAPASVVPPADLVMDKSLMVSASRWRLPPGPAAGQRVRPKRQGRG</sequence>
<dbReference type="EMBL" id="PDCG01000004">
    <property type="protein sequence ID" value="RBP97644.1"/>
    <property type="molecule type" value="Genomic_DNA"/>
</dbReference>
<dbReference type="Proteomes" id="UP000252530">
    <property type="component" value="Unassembled WGS sequence"/>
</dbReference>
<evidence type="ECO:0000313" key="3">
    <source>
        <dbReference type="Proteomes" id="UP000252530"/>
    </source>
</evidence>
<evidence type="ECO:0000313" key="2">
    <source>
        <dbReference type="EMBL" id="RBP97644.1"/>
    </source>
</evidence>
<protein>
    <submittedName>
        <fullName evidence="2">Uncharacterized protein</fullName>
    </submittedName>
</protein>
<evidence type="ECO:0000256" key="1">
    <source>
        <dbReference type="SAM" id="MobiDB-lite"/>
    </source>
</evidence>
<name>A0A366K7K4_9BIFI</name>
<gene>
    <name evidence="2" type="ORF">CRD60_05220</name>
</gene>
<proteinExistence type="predicted"/>
<feature type="region of interest" description="Disordered" evidence="1">
    <location>
        <begin position="43"/>
        <end position="63"/>
    </location>
</feature>